<sequence length="70" mass="7708">MQLSPVSLTDAIVRAAALRDGCTALDGRLYDVLRTDVHASELLSTALQDMQGQLRDAQEQWRIEVGLPVE</sequence>
<dbReference type="AlphaFoldDB" id="A0A132NXD5"/>
<dbReference type="VEuPathDB" id="GiardiaDB:QR46_1240"/>
<evidence type="ECO:0000313" key="1">
    <source>
        <dbReference type="EMBL" id="KWX14739.1"/>
    </source>
</evidence>
<proteinExistence type="predicted"/>
<gene>
    <name evidence="1" type="ORF">QR46_1240</name>
</gene>
<comment type="caution">
    <text evidence="1">The sequence shown here is derived from an EMBL/GenBank/DDBJ whole genome shotgun (WGS) entry which is preliminary data.</text>
</comment>
<dbReference type="OrthoDB" id="10252816at2759"/>
<dbReference type="Proteomes" id="UP000070089">
    <property type="component" value="Unassembled WGS sequence"/>
</dbReference>
<name>A0A132NXD5_GIAIN</name>
<protein>
    <submittedName>
        <fullName evidence="1">Uncharacterized protein</fullName>
    </submittedName>
</protein>
<evidence type="ECO:0000313" key="2">
    <source>
        <dbReference type="Proteomes" id="UP000070089"/>
    </source>
</evidence>
<accession>A0A132NXD5</accession>
<dbReference type="EMBL" id="JXTI01000024">
    <property type="protein sequence ID" value="KWX14739.1"/>
    <property type="molecule type" value="Genomic_DNA"/>
</dbReference>
<organism evidence="1 2">
    <name type="scientific">Giardia duodenalis assemblage B</name>
    <dbReference type="NCBI Taxonomy" id="1394984"/>
    <lineage>
        <taxon>Eukaryota</taxon>
        <taxon>Metamonada</taxon>
        <taxon>Diplomonadida</taxon>
        <taxon>Hexamitidae</taxon>
        <taxon>Giardiinae</taxon>
        <taxon>Giardia</taxon>
    </lineage>
</organism>
<reference evidence="1 2" key="1">
    <citation type="journal article" date="2015" name="Mol. Biochem. Parasitol.">
        <title>Identification of polymorphic genes for use in assemblage B genotyping assays through comparative genomics of multiple assemblage B Giardia duodenalis isolates.</title>
        <authorList>
            <person name="Wielinga C."/>
            <person name="Thompson R.C."/>
            <person name="Monis P."/>
            <person name="Ryan U."/>
        </authorList>
    </citation>
    <scope>NUCLEOTIDE SEQUENCE [LARGE SCALE GENOMIC DNA]</scope>
    <source>
        <strain evidence="1 2">BAH15c1</strain>
    </source>
</reference>